<gene>
    <name evidence="2" type="ORF">DZC75_10800</name>
</gene>
<accession>A0AAI8KBH5</accession>
<sequence length="128" mass="14320">MSKAQKNAVAKYRAAQIQIQALINPTTEPDLAGDWEYLRRQFDGSSKKALAWAISHAKASMDTFAVWKDDQIDHPLEVKAVSMPAALDEAARIFGYVDYADMAEEHEWSADQGLNIEPKKNNARPSRS</sequence>
<feature type="region of interest" description="Disordered" evidence="1">
    <location>
        <begin position="108"/>
        <end position="128"/>
    </location>
</feature>
<evidence type="ECO:0000256" key="1">
    <source>
        <dbReference type="SAM" id="MobiDB-lite"/>
    </source>
</evidence>
<reference evidence="2 3" key="1">
    <citation type="submission" date="2018-08" db="EMBL/GenBank/DDBJ databases">
        <authorList>
            <person name="Lee Y."/>
            <person name="Kakembo D."/>
        </authorList>
    </citation>
    <scope>NUCLEOTIDE SEQUENCE [LARGE SCALE GENOMIC DNA]</scope>
    <source>
        <strain evidence="2 3">JBCS1880</strain>
    </source>
</reference>
<dbReference type="RefSeq" id="WP_116888275.1">
    <property type="nucleotide sequence ID" value="NZ_CP031641.1"/>
</dbReference>
<keyword evidence="3" id="KW-1185">Reference proteome</keyword>
<dbReference type="EMBL" id="CP031641">
    <property type="protein sequence ID" value="AXO88460.1"/>
    <property type="molecule type" value="Genomic_DNA"/>
</dbReference>
<evidence type="ECO:0000313" key="3">
    <source>
        <dbReference type="Proteomes" id="UP000258127"/>
    </source>
</evidence>
<organism evidence="2 3">
    <name type="scientific">Pseudomonas parafulva</name>
    <dbReference type="NCBI Taxonomy" id="157782"/>
    <lineage>
        <taxon>Bacteria</taxon>
        <taxon>Pseudomonadati</taxon>
        <taxon>Pseudomonadota</taxon>
        <taxon>Gammaproteobacteria</taxon>
        <taxon>Pseudomonadales</taxon>
        <taxon>Pseudomonadaceae</taxon>
        <taxon>Pseudomonas</taxon>
    </lineage>
</organism>
<evidence type="ECO:0000313" key="2">
    <source>
        <dbReference type="EMBL" id="AXO88460.1"/>
    </source>
</evidence>
<protein>
    <submittedName>
        <fullName evidence="2">Uncharacterized protein</fullName>
    </submittedName>
</protein>
<proteinExistence type="predicted"/>
<dbReference type="AlphaFoldDB" id="A0AAI8KBH5"/>
<dbReference type="Proteomes" id="UP000258127">
    <property type="component" value="Chromosome"/>
</dbReference>
<name>A0AAI8KBH5_9PSED</name>